<reference evidence="2 3" key="1">
    <citation type="journal article" date="2018" name="Nat. Biotechnol.">
        <title>A standardized bacterial taxonomy based on genome phylogeny substantially revises the tree of life.</title>
        <authorList>
            <person name="Parks D.H."/>
            <person name="Chuvochina M."/>
            <person name="Waite D.W."/>
            <person name="Rinke C."/>
            <person name="Skarshewski A."/>
            <person name="Chaumeil P.A."/>
            <person name="Hugenholtz P."/>
        </authorList>
    </citation>
    <scope>NUCLEOTIDE SEQUENCE [LARGE SCALE GENOMIC DNA]</scope>
    <source>
        <strain evidence="2">UBA9158</strain>
    </source>
</reference>
<dbReference type="Proteomes" id="UP000259273">
    <property type="component" value="Unassembled WGS sequence"/>
</dbReference>
<feature type="domain" description="Luciferase-like" evidence="1">
    <location>
        <begin position="17"/>
        <end position="238"/>
    </location>
</feature>
<comment type="caution">
    <text evidence="2">The sequence shown here is derived from an EMBL/GenBank/DDBJ whole genome shotgun (WGS) entry which is preliminary data.</text>
</comment>
<dbReference type="InterPro" id="IPR011251">
    <property type="entry name" value="Luciferase-like_dom"/>
</dbReference>
<accession>A0A3C1KQP9</accession>
<dbReference type="InterPro" id="IPR050564">
    <property type="entry name" value="F420-G6PD/mer"/>
</dbReference>
<dbReference type="EMBL" id="DMND01000189">
    <property type="protein sequence ID" value="HAN28813.1"/>
    <property type="molecule type" value="Genomic_DNA"/>
</dbReference>
<organism evidence="2 3">
    <name type="scientific">Haliea salexigens</name>
    <dbReference type="NCBI Taxonomy" id="287487"/>
    <lineage>
        <taxon>Bacteria</taxon>
        <taxon>Pseudomonadati</taxon>
        <taxon>Pseudomonadota</taxon>
        <taxon>Gammaproteobacteria</taxon>
        <taxon>Cellvibrionales</taxon>
        <taxon>Halieaceae</taxon>
        <taxon>Haliea</taxon>
    </lineage>
</organism>
<dbReference type="Gene3D" id="3.20.20.30">
    <property type="entry name" value="Luciferase-like domain"/>
    <property type="match status" value="1"/>
</dbReference>
<dbReference type="SUPFAM" id="SSF51679">
    <property type="entry name" value="Bacterial luciferase-like"/>
    <property type="match status" value="1"/>
</dbReference>
<protein>
    <submittedName>
        <fullName evidence="2">LLM class F420-dependent oxidoreductase</fullName>
    </submittedName>
</protein>
<evidence type="ECO:0000259" key="1">
    <source>
        <dbReference type="Pfam" id="PF00296"/>
    </source>
</evidence>
<dbReference type="PANTHER" id="PTHR43244:SF2">
    <property type="entry name" value="CONSERVED HYPOTHETICAL ALANINE AND PROLINE-RICH PROTEIN"/>
    <property type="match status" value="1"/>
</dbReference>
<evidence type="ECO:0000313" key="3">
    <source>
        <dbReference type="Proteomes" id="UP000259273"/>
    </source>
</evidence>
<dbReference type="NCBIfam" id="TIGR03619">
    <property type="entry name" value="F420_Rv2161c"/>
    <property type="match status" value="1"/>
</dbReference>
<gene>
    <name evidence="2" type="ORF">DCP75_14025</name>
</gene>
<dbReference type="STRING" id="1121937.GCA_000423125_00968"/>
<proteinExistence type="predicted"/>
<dbReference type="GO" id="GO:0016705">
    <property type="term" value="F:oxidoreductase activity, acting on paired donors, with incorporation or reduction of molecular oxygen"/>
    <property type="evidence" value="ECO:0007669"/>
    <property type="project" value="InterPro"/>
</dbReference>
<dbReference type="Pfam" id="PF00296">
    <property type="entry name" value="Bac_luciferase"/>
    <property type="match status" value="1"/>
</dbReference>
<name>A0A3C1KQP9_9GAMM</name>
<dbReference type="PANTHER" id="PTHR43244">
    <property type="match status" value="1"/>
</dbReference>
<dbReference type="InterPro" id="IPR036661">
    <property type="entry name" value="Luciferase-like_sf"/>
</dbReference>
<dbReference type="InterPro" id="IPR019921">
    <property type="entry name" value="Lucif-like_OxRdtase_Rv2161c"/>
</dbReference>
<sequence length="287" mass="31690">MHLGFSFMNTPHDPDPRDLARALEERGFESLWTGEHSHIPVSRKTPYPAGDELPEAYKLMGDPYITLMAAASVTSTLKLGTGIALLMERELFSQAKTIASLDRLSGGRLMIGTGVGWNEEEFANCTQQPWSKRYGVMRETVMATRALWRDDEAEFHGDYIDFDPVWCNPKPAQTGGPPVIFGAMGPLGVKHAAQWADGWMPVDVAMGDVAEGLSAFRAQVSANGRDPDAVPVTLQTLITPDLDTLKRYRDMGVERVVIGVAVDMWDQPEKIMPMIDKFADLIPQINA</sequence>
<dbReference type="AlphaFoldDB" id="A0A3C1KQP9"/>
<evidence type="ECO:0000313" key="2">
    <source>
        <dbReference type="EMBL" id="HAN28813.1"/>
    </source>
</evidence>